<keyword evidence="1" id="KW-0472">Membrane</keyword>
<sequence>MALLPDVSLMEGLLGVGALVLVGVVAQGWWSARRASPRQAELAREARVEPGGLGGAMSGAVADAGASAPLDAAAAEVDAEAAAPLAELRPAAPRKTARLDPLIDAIATLALESPVTGDLALVHLPPSRRAGTKPFLIEGLNAETGEWELPVAGQRYGEFQAGVQMANRSGALNEIEYSEFVQKLQAFADGVGAMAELPDMLDVVARARELDAFAGGHDAQLSLDLRANAAAWSVGYIQQAAQRHGFLPGVLPGRLVLPGAEEGAPPVLVLAFDPQVALSDDPGAAAVRVVQLSLDVPQTPEAAEPFPAWHQAARLLAADMDATMTDDAGRPITLQAFAAIGDDLKQLYQALDTRDLAAGSPAARRLFS</sequence>
<feature type="domain" description="ZipA C-terminal FtsZ-binding" evidence="2">
    <location>
        <begin position="217"/>
        <end position="344"/>
    </location>
</feature>
<feature type="transmembrane region" description="Helical" evidence="1">
    <location>
        <begin position="12"/>
        <end position="30"/>
    </location>
</feature>
<dbReference type="Proteomes" id="UP000301751">
    <property type="component" value="Unassembled WGS sequence"/>
</dbReference>
<name>A0A480AT45_9BURK</name>
<comment type="caution">
    <text evidence="3">The sequence shown here is derived from an EMBL/GenBank/DDBJ whole genome shotgun (WGS) entry which is preliminary data.</text>
</comment>
<dbReference type="SMART" id="SM00771">
    <property type="entry name" value="ZipA_C"/>
    <property type="match status" value="1"/>
</dbReference>
<keyword evidence="1" id="KW-1133">Transmembrane helix</keyword>
<dbReference type="GO" id="GO:0090529">
    <property type="term" value="P:cell septum assembly"/>
    <property type="evidence" value="ECO:0007669"/>
    <property type="project" value="InterPro"/>
</dbReference>
<dbReference type="RefSeq" id="WP_228026955.1">
    <property type="nucleotide sequence ID" value="NZ_BJCL01000002.1"/>
</dbReference>
<dbReference type="SUPFAM" id="SSF64383">
    <property type="entry name" value="Cell-division protein ZipA, C-terminal domain"/>
    <property type="match status" value="1"/>
</dbReference>
<dbReference type="InterPro" id="IPR007449">
    <property type="entry name" value="ZipA_FtsZ-bd_C"/>
</dbReference>
<keyword evidence="1" id="KW-0812">Transmembrane</keyword>
<protein>
    <recommendedName>
        <fullName evidence="2">ZipA C-terminal FtsZ-binding domain-containing protein</fullName>
    </recommendedName>
</protein>
<evidence type="ECO:0000313" key="3">
    <source>
        <dbReference type="EMBL" id="GCL61888.1"/>
    </source>
</evidence>
<evidence type="ECO:0000313" key="4">
    <source>
        <dbReference type="Proteomes" id="UP000301751"/>
    </source>
</evidence>
<dbReference type="InterPro" id="IPR036765">
    <property type="entry name" value="ZipA_FtsZ-bd_C_sf"/>
</dbReference>
<organism evidence="3 4">
    <name type="scientific">Pseudaquabacterium pictum</name>
    <dbReference type="NCBI Taxonomy" id="2315236"/>
    <lineage>
        <taxon>Bacteria</taxon>
        <taxon>Pseudomonadati</taxon>
        <taxon>Pseudomonadota</taxon>
        <taxon>Betaproteobacteria</taxon>
        <taxon>Burkholderiales</taxon>
        <taxon>Sphaerotilaceae</taxon>
        <taxon>Pseudaquabacterium</taxon>
    </lineage>
</organism>
<reference evidence="4" key="1">
    <citation type="submission" date="2019-03" db="EMBL/GenBank/DDBJ databases">
        <title>Aquabacterium pictum sp.nov., the first bacteriochlorophyll a-containing freshwater bacterium in the genus Aquabacterium of the class Betaproteobacteria.</title>
        <authorList>
            <person name="Hirose S."/>
            <person name="Tank M."/>
            <person name="Hara E."/>
            <person name="Tamaki H."/>
            <person name="Takaichi S."/>
            <person name="Haruta S."/>
            <person name="Hanada S."/>
        </authorList>
    </citation>
    <scope>NUCLEOTIDE SEQUENCE [LARGE SCALE GENOMIC DNA]</scope>
    <source>
        <strain evidence="4">W35</strain>
    </source>
</reference>
<accession>A0A480AT45</accession>
<dbReference type="EMBL" id="BJCL01000002">
    <property type="protein sequence ID" value="GCL61888.1"/>
    <property type="molecule type" value="Genomic_DNA"/>
</dbReference>
<proteinExistence type="predicted"/>
<keyword evidence="4" id="KW-1185">Reference proteome</keyword>
<gene>
    <name evidence="3" type="ORF">AQPW35_09690</name>
</gene>
<evidence type="ECO:0000259" key="2">
    <source>
        <dbReference type="SMART" id="SM00771"/>
    </source>
</evidence>
<dbReference type="AlphaFoldDB" id="A0A480AT45"/>
<evidence type="ECO:0000256" key="1">
    <source>
        <dbReference type="SAM" id="Phobius"/>
    </source>
</evidence>